<evidence type="ECO:0000313" key="3">
    <source>
        <dbReference type="EMBL" id="HGL17876.1"/>
    </source>
</evidence>
<dbReference type="EMBL" id="DTDJ01000043">
    <property type="protein sequence ID" value="HGL18031.1"/>
    <property type="molecule type" value="Genomic_DNA"/>
</dbReference>
<dbReference type="InterPro" id="IPR001509">
    <property type="entry name" value="Epimerase_deHydtase"/>
</dbReference>
<dbReference type="Pfam" id="PF01370">
    <property type="entry name" value="Epimerase"/>
    <property type="match status" value="1"/>
</dbReference>
<dbReference type="GO" id="GO:0005737">
    <property type="term" value="C:cytoplasm"/>
    <property type="evidence" value="ECO:0007669"/>
    <property type="project" value="TreeGrafter"/>
</dbReference>
<reference evidence="2" key="1">
    <citation type="journal article" date="2020" name="mSystems">
        <title>Genome- and Community-Level Interaction Insights into Carbon Utilization and Element Cycling Functions of Hydrothermarchaeota in Hydrothermal Sediment.</title>
        <authorList>
            <person name="Zhou Z."/>
            <person name="Liu Y."/>
            <person name="Xu W."/>
            <person name="Pan J."/>
            <person name="Luo Z.H."/>
            <person name="Li M."/>
        </authorList>
    </citation>
    <scope>NUCLEOTIDE SEQUENCE [LARGE SCALE GENOMIC DNA]</scope>
    <source>
        <strain evidence="2">SpSt-34</strain>
        <strain evidence="3">SpSt-69</strain>
    </source>
</reference>
<dbReference type="EMBL" id="DSOL01000206">
    <property type="protein sequence ID" value="HEN28429.1"/>
    <property type="molecule type" value="Genomic_DNA"/>
</dbReference>
<evidence type="ECO:0000313" key="4">
    <source>
        <dbReference type="EMBL" id="HGL18031.1"/>
    </source>
</evidence>
<accession>A0A7C2K5L6</accession>
<dbReference type="InterPro" id="IPR036291">
    <property type="entry name" value="NAD(P)-bd_dom_sf"/>
</dbReference>
<proteinExistence type="predicted"/>
<feature type="domain" description="NAD-dependent epimerase/dehydratase" evidence="1">
    <location>
        <begin position="12"/>
        <end position="224"/>
    </location>
</feature>
<organism evidence="2">
    <name type="scientific">candidate division WOR-3 bacterium</name>
    <dbReference type="NCBI Taxonomy" id="2052148"/>
    <lineage>
        <taxon>Bacteria</taxon>
        <taxon>Bacteria division WOR-3</taxon>
    </lineage>
</organism>
<protein>
    <submittedName>
        <fullName evidence="2">NAD-dependent epimerase/dehydratase family protein</fullName>
    </submittedName>
</protein>
<dbReference type="InterPro" id="IPR051783">
    <property type="entry name" value="NAD(P)-dependent_oxidoreduct"/>
</dbReference>
<evidence type="ECO:0000259" key="1">
    <source>
        <dbReference type="Pfam" id="PF01370"/>
    </source>
</evidence>
<dbReference type="GO" id="GO:0004029">
    <property type="term" value="F:aldehyde dehydrogenase (NAD+) activity"/>
    <property type="evidence" value="ECO:0007669"/>
    <property type="project" value="TreeGrafter"/>
</dbReference>
<comment type="caution">
    <text evidence="2">The sequence shown here is derived from an EMBL/GenBank/DDBJ whole genome shotgun (WGS) entry which is preliminary data.</text>
</comment>
<name>A0A7C2K5L6_UNCW3</name>
<dbReference type="Gene3D" id="3.40.50.720">
    <property type="entry name" value="NAD(P)-binding Rossmann-like Domain"/>
    <property type="match status" value="1"/>
</dbReference>
<sequence>MFNKEVLISKLVVVTGASGHLGANIVRNLLKKGYKVRAIVKTDTRAVTGLPCEVVKADIINKEELLEAFKNAHAIIHSAAYISITSFEKDTIWKTNVEGTKNVIDAALLSNVEKLIYIGSIHAFKDANNTVDETSPLLDKNGSIYDITKAEGIRAVQEAKKYGLNAIIICPTALIGPHDYKPSLMGRFLISLVQQRVPALVDGGFDWVDSRDVAEAVSRALTKGNGTYIISGQYLKIAELSQIWCKIVGVKCPSLVFPLKLAKTGAQIALFLSRVFKFSPLYTPEALKALTWKSPISRKKAEKELDYKPRPIEETLNDTYRWFKEHGYL</sequence>
<dbReference type="PANTHER" id="PTHR48079:SF6">
    <property type="entry name" value="NAD(P)-BINDING DOMAIN-CONTAINING PROTEIN-RELATED"/>
    <property type="match status" value="1"/>
</dbReference>
<dbReference type="AlphaFoldDB" id="A0A7C2K5L6"/>
<gene>
    <name evidence="2" type="ORF">ENQ77_07275</name>
    <name evidence="3" type="ORF">ENU66_06090</name>
    <name evidence="4" type="ORF">ENU66_06875</name>
</gene>
<evidence type="ECO:0000313" key="2">
    <source>
        <dbReference type="EMBL" id="HEN28429.1"/>
    </source>
</evidence>
<dbReference type="SUPFAM" id="SSF51735">
    <property type="entry name" value="NAD(P)-binding Rossmann-fold domains"/>
    <property type="match status" value="1"/>
</dbReference>
<dbReference type="EMBL" id="DTDJ01000043">
    <property type="protein sequence ID" value="HGL17876.1"/>
    <property type="molecule type" value="Genomic_DNA"/>
</dbReference>
<dbReference type="PANTHER" id="PTHR48079">
    <property type="entry name" value="PROTEIN YEEZ"/>
    <property type="match status" value="1"/>
</dbReference>